<evidence type="ECO:0000256" key="8">
    <source>
        <dbReference type="RuleBase" id="RU361215"/>
    </source>
</evidence>
<dbReference type="EC" id="3.4.19.12" evidence="8"/>
<protein>
    <recommendedName>
        <fullName evidence="8">Ubiquitin carboxyl-terminal hydrolase</fullName>
        <ecNumber evidence="8">3.4.19.12</ecNumber>
    </recommendedName>
</protein>
<gene>
    <name evidence="10" type="ORF">PLICRDRAFT_702111</name>
</gene>
<evidence type="ECO:0000256" key="5">
    <source>
        <dbReference type="ARBA" id="ARBA00022801"/>
    </source>
</evidence>
<evidence type="ECO:0000256" key="2">
    <source>
        <dbReference type="ARBA" id="ARBA00009326"/>
    </source>
</evidence>
<reference evidence="10 11" key="1">
    <citation type="submission" date="2014-06" db="EMBL/GenBank/DDBJ databases">
        <title>Evolutionary Origins and Diversification of the Mycorrhizal Mutualists.</title>
        <authorList>
            <consortium name="DOE Joint Genome Institute"/>
            <consortium name="Mycorrhizal Genomics Consortium"/>
            <person name="Kohler A."/>
            <person name="Kuo A."/>
            <person name="Nagy L.G."/>
            <person name="Floudas D."/>
            <person name="Copeland A."/>
            <person name="Barry K.W."/>
            <person name="Cichocki N."/>
            <person name="Veneault-Fourrey C."/>
            <person name="LaButti K."/>
            <person name="Lindquist E.A."/>
            <person name="Lipzen A."/>
            <person name="Lundell T."/>
            <person name="Morin E."/>
            <person name="Murat C."/>
            <person name="Riley R."/>
            <person name="Ohm R."/>
            <person name="Sun H."/>
            <person name="Tunlid A."/>
            <person name="Henrissat B."/>
            <person name="Grigoriev I.V."/>
            <person name="Hibbett D.S."/>
            <person name="Martin F."/>
        </authorList>
    </citation>
    <scope>NUCLEOTIDE SEQUENCE [LARGE SCALE GENOMIC DNA]</scope>
    <source>
        <strain evidence="10 11">FD-325 SS-3</strain>
    </source>
</reference>
<dbReference type="InterPro" id="IPR036959">
    <property type="entry name" value="Peptidase_C12_UCH_sf"/>
</dbReference>
<evidence type="ECO:0000256" key="7">
    <source>
        <dbReference type="PROSITE-ProRule" id="PRU01393"/>
    </source>
</evidence>
<comment type="similarity">
    <text evidence="2 7 8">Belongs to the peptidase C12 family.</text>
</comment>
<dbReference type="PANTHER" id="PTHR10589">
    <property type="entry name" value="UBIQUITIN CARBOXYL-TERMINAL HYDROLASE"/>
    <property type="match status" value="1"/>
</dbReference>
<organism evidence="10 11">
    <name type="scientific">Plicaturopsis crispa FD-325 SS-3</name>
    <dbReference type="NCBI Taxonomy" id="944288"/>
    <lineage>
        <taxon>Eukaryota</taxon>
        <taxon>Fungi</taxon>
        <taxon>Dikarya</taxon>
        <taxon>Basidiomycota</taxon>
        <taxon>Agaricomycotina</taxon>
        <taxon>Agaricomycetes</taxon>
        <taxon>Agaricomycetidae</taxon>
        <taxon>Amylocorticiales</taxon>
        <taxon>Amylocorticiaceae</taxon>
        <taxon>Plicatura</taxon>
        <taxon>Plicaturopsis crispa</taxon>
    </lineage>
</organism>
<keyword evidence="5 7" id="KW-0378">Hydrolase</keyword>
<dbReference type="HOGENOM" id="CLU_054406_0_2_1"/>
<comment type="catalytic activity">
    <reaction evidence="1 7 8">
        <text>Thiol-dependent hydrolysis of ester, thioester, amide, peptide and isopeptide bonds formed by the C-terminal Gly of ubiquitin (a 76-residue protein attached to proteins as an intracellular targeting signal).</text>
        <dbReference type="EC" id="3.4.19.12"/>
    </reaction>
</comment>
<feature type="active site" description="Proton donor" evidence="7">
    <location>
        <position position="153"/>
    </location>
</feature>
<dbReference type="PRINTS" id="PR00707">
    <property type="entry name" value="UBCTHYDRLASE"/>
</dbReference>
<evidence type="ECO:0000256" key="4">
    <source>
        <dbReference type="ARBA" id="ARBA00022786"/>
    </source>
</evidence>
<evidence type="ECO:0000313" key="11">
    <source>
        <dbReference type="Proteomes" id="UP000053263"/>
    </source>
</evidence>
<dbReference type="GO" id="GO:0004843">
    <property type="term" value="F:cysteine-type deubiquitinase activity"/>
    <property type="evidence" value="ECO:0007669"/>
    <property type="project" value="UniProtKB-UniRule"/>
</dbReference>
<dbReference type="GO" id="GO:0006511">
    <property type="term" value="P:ubiquitin-dependent protein catabolic process"/>
    <property type="evidence" value="ECO:0007669"/>
    <property type="project" value="UniProtKB-UniRule"/>
</dbReference>
<proteinExistence type="inferred from homology"/>
<dbReference type="OrthoDB" id="427186at2759"/>
<dbReference type="MEROPS" id="C12.002"/>
<keyword evidence="4 7" id="KW-0833">Ubl conjugation pathway</keyword>
<dbReference type="Proteomes" id="UP000053263">
    <property type="component" value="Unassembled WGS sequence"/>
</dbReference>
<dbReference type="InterPro" id="IPR038765">
    <property type="entry name" value="Papain-like_cys_pep_sf"/>
</dbReference>
<evidence type="ECO:0000256" key="1">
    <source>
        <dbReference type="ARBA" id="ARBA00000707"/>
    </source>
</evidence>
<evidence type="ECO:0000256" key="3">
    <source>
        <dbReference type="ARBA" id="ARBA00022670"/>
    </source>
</evidence>
<keyword evidence="11" id="KW-1185">Reference proteome</keyword>
<feature type="active site" description="Nucleophile" evidence="7">
    <location>
        <position position="79"/>
    </location>
</feature>
<keyword evidence="6 7" id="KW-0788">Thiol protease</keyword>
<name>A0A0C9SKR0_PLICR</name>
<dbReference type="InterPro" id="IPR001578">
    <property type="entry name" value="Peptidase_C12_UCH"/>
</dbReference>
<feature type="domain" description="UCH catalytic" evidence="9">
    <location>
        <begin position="11"/>
        <end position="221"/>
    </location>
</feature>
<feature type="site" description="Important for enzyme activity" evidence="7">
    <location>
        <position position="169"/>
    </location>
</feature>
<evidence type="ECO:0000259" key="9">
    <source>
        <dbReference type="PROSITE" id="PS52048"/>
    </source>
</evidence>
<accession>A0A0C9SKR0</accession>
<dbReference type="GO" id="GO:0016579">
    <property type="term" value="P:protein deubiquitination"/>
    <property type="evidence" value="ECO:0007669"/>
    <property type="project" value="TreeGrafter"/>
</dbReference>
<dbReference type="CDD" id="cd09616">
    <property type="entry name" value="Peptidase_C12_UCH_L1_L3"/>
    <property type="match status" value="1"/>
</dbReference>
<feature type="site" description="Transition state stabilizer" evidence="7">
    <location>
        <position position="73"/>
    </location>
</feature>
<dbReference type="EMBL" id="KN832572">
    <property type="protein sequence ID" value="KII84171.1"/>
    <property type="molecule type" value="Genomic_DNA"/>
</dbReference>
<dbReference type="PROSITE" id="PS52048">
    <property type="entry name" value="UCH_DOMAIN"/>
    <property type="match status" value="1"/>
</dbReference>
<dbReference type="Gene3D" id="3.40.532.10">
    <property type="entry name" value="Peptidase C12, ubiquitin carboxyl-terminal hydrolase"/>
    <property type="match status" value="1"/>
</dbReference>
<evidence type="ECO:0000313" key="10">
    <source>
        <dbReference type="EMBL" id="KII84171.1"/>
    </source>
</evidence>
<keyword evidence="3 7" id="KW-0645">Protease</keyword>
<sequence length="224" mass="24320">MSTTVPLDKKRFIPLENNPEVMSHLAHRLGLSPKLSFHDVYSIDDPDLLAFENAKMPTYDGAGVDEPVIWFKQTIGNACGLIGLLHGVCNGEAAAYIQPGSDFEHLMKEAIPLKPEERAELLYQSATLEAAHQSAAQEGDTVAPPAEETNYLHFICFVKTGNGHLWELDGGRPGPADRGMLDPEEDVLSEKALQLGVRAFMAKQAERGGGDLRFSLVALGPALD</sequence>
<evidence type="ECO:0000256" key="6">
    <source>
        <dbReference type="ARBA" id="ARBA00022807"/>
    </source>
</evidence>
<dbReference type="Pfam" id="PF01088">
    <property type="entry name" value="Peptidase_C12"/>
    <property type="match status" value="2"/>
</dbReference>
<dbReference type="SUPFAM" id="SSF54001">
    <property type="entry name" value="Cysteine proteinases"/>
    <property type="match status" value="1"/>
</dbReference>
<dbReference type="AlphaFoldDB" id="A0A0C9SKR0"/>
<dbReference type="PANTHER" id="PTHR10589:SF17">
    <property type="entry name" value="UBIQUITIN CARBOXYL-TERMINAL HYDROLASE"/>
    <property type="match status" value="1"/>
</dbReference>
<dbReference type="GO" id="GO:0005737">
    <property type="term" value="C:cytoplasm"/>
    <property type="evidence" value="ECO:0007669"/>
    <property type="project" value="TreeGrafter"/>
</dbReference>